<feature type="transmembrane region" description="Helical" evidence="7">
    <location>
        <begin position="336"/>
        <end position="360"/>
    </location>
</feature>
<feature type="transmembrane region" description="Helical" evidence="7">
    <location>
        <begin position="310"/>
        <end position="330"/>
    </location>
</feature>
<feature type="transmembrane region" description="Helical" evidence="7">
    <location>
        <begin position="407"/>
        <end position="426"/>
    </location>
</feature>
<reference evidence="9" key="1">
    <citation type="journal article" date="2019" name="Int. J. Syst. Evol. Microbiol.">
        <title>The Global Catalogue of Microorganisms (GCM) 10K type strain sequencing project: providing services to taxonomists for standard genome sequencing and annotation.</title>
        <authorList>
            <consortium name="The Broad Institute Genomics Platform"/>
            <consortium name="The Broad Institute Genome Sequencing Center for Infectious Disease"/>
            <person name="Wu L."/>
            <person name="Ma J."/>
        </authorList>
    </citation>
    <scope>NUCLEOTIDE SEQUENCE [LARGE SCALE GENOMIC DNA]</scope>
    <source>
        <strain evidence="9">JCM 12607</strain>
    </source>
</reference>
<evidence type="ECO:0000256" key="2">
    <source>
        <dbReference type="ARBA" id="ARBA00022448"/>
    </source>
</evidence>
<keyword evidence="4 7" id="KW-0812">Transmembrane</keyword>
<dbReference type="EMBL" id="JBHTGL010000008">
    <property type="protein sequence ID" value="MFD0624363.1"/>
    <property type="molecule type" value="Genomic_DNA"/>
</dbReference>
<feature type="transmembrane region" description="Helical" evidence="7">
    <location>
        <begin position="274"/>
        <end position="298"/>
    </location>
</feature>
<keyword evidence="2" id="KW-0813">Transport</keyword>
<comment type="caution">
    <text evidence="8">The sequence shown here is derived from an EMBL/GenBank/DDBJ whole genome shotgun (WGS) entry which is preliminary data.</text>
</comment>
<proteinExistence type="predicted"/>
<dbReference type="PANTHER" id="PTHR23513">
    <property type="entry name" value="INTEGRAL MEMBRANE EFFLUX PROTEIN-RELATED"/>
    <property type="match status" value="1"/>
</dbReference>
<protein>
    <submittedName>
        <fullName evidence="8">MFS transporter</fullName>
    </submittedName>
</protein>
<name>A0ABW2WT00_9ACTN</name>
<evidence type="ECO:0000256" key="1">
    <source>
        <dbReference type="ARBA" id="ARBA00004651"/>
    </source>
</evidence>
<evidence type="ECO:0000313" key="9">
    <source>
        <dbReference type="Proteomes" id="UP001596915"/>
    </source>
</evidence>
<dbReference type="Pfam" id="PF05977">
    <property type="entry name" value="MFS_3"/>
    <property type="match status" value="1"/>
</dbReference>
<keyword evidence="9" id="KW-1185">Reference proteome</keyword>
<feature type="transmembrane region" description="Helical" evidence="7">
    <location>
        <begin position="195"/>
        <end position="213"/>
    </location>
</feature>
<evidence type="ECO:0000256" key="3">
    <source>
        <dbReference type="ARBA" id="ARBA00022475"/>
    </source>
</evidence>
<sequence length="455" mass="46870">MRRVLGSFSNWSDRGDGMAILDEEIRVLLKKNRDFRNVWTGESAAHFGTQLTNFLLPLVAVTALHASGTEVGLISAVQFVPVVLLSLVAGMVVDRHPPRRTLVITSVVRGAALGLLGLAQATEGLTATHVVVAAAVIGTATVFYEVAYQSTIPKIVSVDSIPSANGLHQATYSVSQLAGPSAAGFLVGKLGLSPTFAVTAAFFVGAALSGALLRGVKAPGVPQQSALRTIGSGLRYTWSLRPLRDLCTQAGLSNLHEQCFLTVFLVFAVRELGLSGTVVGVVIGIGSVGALAGSLVAARIGARITVGRTLTGGVVLAAVGLLLVPLVVVFDLGTFVLVALLALAFVVNGFGVALFNVFAVSLRQAIPPENQLGAVTASYRLVALGTLPLGALAGGALADALGPGRAIWIVGVSYLCVSFWLMFSPLRSATTLEQARALGVRPGSGDTLGEQTSAS</sequence>
<feature type="transmembrane region" description="Helical" evidence="7">
    <location>
        <begin position="71"/>
        <end position="93"/>
    </location>
</feature>
<dbReference type="PANTHER" id="PTHR23513:SF6">
    <property type="entry name" value="MAJOR FACILITATOR SUPERFAMILY ASSOCIATED DOMAIN-CONTAINING PROTEIN"/>
    <property type="match status" value="1"/>
</dbReference>
<feature type="transmembrane region" description="Helical" evidence="7">
    <location>
        <begin position="381"/>
        <end position="401"/>
    </location>
</feature>
<dbReference type="InterPro" id="IPR010290">
    <property type="entry name" value="TM_effector"/>
</dbReference>
<dbReference type="SUPFAM" id="SSF103473">
    <property type="entry name" value="MFS general substrate transporter"/>
    <property type="match status" value="1"/>
</dbReference>
<keyword evidence="5 7" id="KW-1133">Transmembrane helix</keyword>
<accession>A0ABW2WT00</accession>
<dbReference type="InterPro" id="IPR036259">
    <property type="entry name" value="MFS_trans_sf"/>
</dbReference>
<gene>
    <name evidence="8" type="ORF">ACFQ2K_17885</name>
</gene>
<feature type="transmembrane region" description="Helical" evidence="7">
    <location>
        <begin position="127"/>
        <end position="147"/>
    </location>
</feature>
<evidence type="ECO:0000256" key="4">
    <source>
        <dbReference type="ARBA" id="ARBA00022692"/>
    </source>
</evidence>
<evidence type="ECO:0000256" key="6">
    <source>
        <dbReference type="ARBA" id="ARBA00023136"/>
    </source>
</evidence>
<dbReference type="CDD" id="cd06173">
    <property type="entry name" value="MFS_MefA_like"/>
    <property type="match status" value="1"/>
</dbReference>
<keyword evidence="3" id="KW-1003">Cell membrane</keyword>
<dbReference type="Gene3D" id="1.20.1250.20">
    <property type="entry name" value="MFS general substrate transporter like domains"/>
    <property type="match status" value="1"/>
</dbReference>
<organism evidence="8 9">
    <name type="scientific">Streptomyces sanglieri</name>
    <dbReference type="NCBI Taxonomy" id="193460"/>
    <lineage>
        <taxon>Bacteria</taxon>
        <taxon>Bacillati</taxon>
        <taxon>Actinomycetota</taxon>
        <taxon>Actinomycetes</taxon>
        <taxon>Kitasatosporales</taxon>
        <taxon>Streptomycetaceae</taxon>
        <taxon>Streptomyces</taxon>
    </lineage>
</organism>
<comment type="subcellular location">
    <subcellularLocation>
        <location evidence="1">Cell membrane</location>
        <topology evidence="1">Multi-pass membrane protein</topology>
    </subcellularLocation>
</comment>
<dbReference type="Proteomes" id="UP001596915">
    <property type="component" value="Unassembled WGS sequence"/>
</dbReference>
<keyword evidence="6 7" id="KW-0472">Membrane</keyword>
<evidence type="ECO:0000313" key="8">
    <source>
        <dbReference type="EMBL" id="MFD0624363.1"/>
    </source>
</evidence>
<evidence type="ECO:0000256" key="5">
    <source>
        <dbReference type="ARBA" id="ARBA00022989"/>
    </source>
</evidence>
<evidence type="ECO:0000256" key="7">
    <source>
        <dbReference type="SAM" id="Phobius"/>
    </source>
</evidence>